<dbReference type="Gene3D" id="2.60.40.10">
    <property type="entry name" value="Immunoglobulins"/>
    <property type="match status" value="1"/>
</dbReference>
<protein>
    <recommendedName>
        <fullName evidence="3">EF-hand domain-containing protein</fullName>
    </recommendedName>
</protein>
<dbReference type="Proteomes" id="UP001165060">
    <property type="component" value="Unassembled WGS sequence"/>
</dbReference>
<dbReference type="EMBL" id="BRYB01002374">
    <property type="protein sequence ID" value="GMI43935.1"/>
    <property type="molecule type" value="Genomic_DNA"/>
</dbReference>
<proteinExistence type="predicted"/>
<feature type="compositionally biased region" description="Polar residues" evidence="2">
    <location>
        <begin position="585"/>
        <end position="596"/>
    </location>
</feature>
<dbReference type="SUPFAM" id="SSF47473">
    <property type="entry name" value="EF-hand"/>
    <property type="match status" value="2"/>
</dbReference>
<evidence type="ECO:0000256" key="2">
    <source>
        <dbReference type="SAM" id="MobiDB-lite"/>
    </source>
</evidence>
<dbReference type="InterPro" id="IPR002048">
    <property type="entry name" value="EF_hand_dom"/>
</dbReference>
<dbReference type="Pfam" id="PF13202">
    <property type="entry name" value="EF-hand_5"/>
    <property type="match status" value="1"/>
</dbReference>
<accession>A0ABQ6N901</accession>
<comment type="caution">
    <text evidence="4">The sequence shown here is derived from an EMBL/GenBank/DDBJ whole genome shotgun (WGS) entry which is preliminary data.</text>
</comment>
<sequence>MPQHNHHTLSDFECEEVCKALYDADANLTSRAKISAASPTHSGPARSNRPTAGALGSPGPASRTRVGSVSSMPEAHYPMVSLMKLGRLPLKHALAALRTEYHQTFASADMKGIINQVATCLEEQQFDTKTLYAAAQQKHYCRPSSKKAVPLPPDLSAQLHTYLSKRASASASTTGVSPSQSPPKPDGRRARRPSIEYHIDRGYVPVNTSPEDAEVPLAILAFSIRSARRAAARFRISSKHQHVIVHFTNLLSDHGSSFHQLLTSFSLDDSEDSTEAEAHDLTPAMIHAAVGFIDSLGSGGGAGDGEIDLSELRLAFRRARQVVIQNDPEAQGRSKIKLLAKALKILNLPATEWFAGLGDLNESNGLGQMQLFMALRRMSDDVQPKLGPKDRFRLTDDCILEMMSYLDPNQDGTTTLEEVKDGLHKAQVEGHGNVAEAAAAKVLKQLEKAMVSEGGDLREVFESIDKDGSGSVNTEELTTALTEFHHRRVRERQQAEAGMFGGVSQKDHDLQPFFNIAHNIHAACKSKSQFLSIVTAWMQKERIVDVDFSLKDVECIMNFADPFTDNEITPAELSDAVNYMIQNQSTAPASPTTPNAGATVVLSPIGPPSPKPAAAADDDFAAARLLARCASALYYRKITIFDVFSQAVQLEIDEAAETAEDAGGSSSPDGKGAAGAAGADDVYGRTVRASSITHVLGELLTEDSTDRHGTTSDDAHPASSAASQLCSTAALQQTIVDLCDVANRTIDIFSPQDIEDATKFFGLVDRSYITEFELGDAFLFSQDERMEDESHLLRLKLCRKLQHGMTKNGHQFNALFDTCAAIDANRNHAKAEGDAAKRAIFTRMFVHHALVDASDAIRNTVVVSPIARARASEFNDIAERIKEKRLQELTSGGFDVGNVANVTVTKPPRPAWKDLQHLRSQLLTKLKKKSVIRISATSGFVDAIADARARPPLQYVTLYTGVAEEMIIDDAIDLLLSKAKPLTVYTLRTQNIEVRNGKEIFRNKHFVIFVTNPEAPVVVDSGMREVQVEWPKVETKRFGDVSLTLSLEVCTGRQWVCGKVHQSANTLSLLTSAGKKAFRTVFSETIDSHTKMSTGRTRVKGPVSNGKKIKVTDLNPACWYHIRFRVDYKLVEPVVDEEYHDDDFVDIGAVGRGRAFGGVRSINTEPDVPEPPEMPRPLLSFAQRIMGMGGKTTSKATLKISWVTSEDNGYKIKYYILQRRFGRAKKGAWAKASSGLPPNLTLQESLSDVQSIAGSLEAGTPASPHVLAAAENDDGEYSDDEDQESAVWDQPLIDWLNWETCYSNKFEQYFVKPPPLGTVGMQFRLCAVNHMGASPWGETLELVGSRYKSFFESGAEAGVGSVGSEAGLDMHHLKKKVKELTEGPEGEDPASPMDPKQTMQDKFNTMGRLKRAKMMEGKVVAFGRAVKDDFDLYGGGKMTALTLTGSTLPAITLPRSQSGEQNAAQMQFERNAEVIRGQMNYPVSMSAAKQALRKVVEQDREIVTRLPSSRQSPSPINYLQKVRDDRNKLGLMRYDGDWDGDADVVAGGAGRPRTAPPPSSSVLFEKWAVDEQLV</sequence>
<evidence type="ECO:0000313" key="4">
    <source>
        <dbReference type="EMBL" id="GMI43935.1"/>
    </source>
</evidence>
<feature type="compositionally biased region" description="Polar residues" evidence="2">
    <location>
        <begin position="168"/>
        <end position="179"/>
    </location>
</feature>
<dbReference type="InterPro" id="IPR011992">
    <property type="entry name" value="EF-hand-dom_pair"/>
</dbReference>
<feature type="region of interest" description="Disordered" evidence="2">
    <location>
        <begin position="168"/>
        <end position="191"/>
    </location>
</feature>
<dbReference type="InterPro" id="IPR013783">
    <property type="entry name" value="Ig-like_fold"/>
</dbReference>
<dbReference type="InterPro" id="IPR018247">
    <property type="entry name" value="EF_Hand_1_Ca_BS"/>
</dbReference>
<feature type="domain" description="EF-hand" evidence="3">
    <location>
        <begin position="394"/>
        <end position="429"/>
    </location>
</feature>
<dbReference type="SMART" id="SM00054">
    <property type="entry name" value="EFh"/>
    <property type="match status" value="2"/>
</dbReference>
<feature type="region of interest" description="Disordered" evidence="2">
    <location>
        <begin position="1380"/>
        <end position="1400"/>
    </location>
</feature>
<dbReference type="PROSITE" id="PS00018">
    <property type="entry name" value="EF_HAND_1"/>
    <property type="match status" value="1"/>
</dbReference>
<keyword evidence="5" id="KW-1185">Reference proteome</keyword>
<organism evidence="4 5">
    <name type="scientific">Tetraparma gracilis</name>
    <dbReference type="NCBI Taxonomy" id="2962635"/>
    <lineage>
        <taxon>Eukaryota</taxon>
        <taxon>Sar</taxon>
        <taxon>Stramenopiles</taxon>
        <taxon>Ochrophyta</taxon>
        <taxon>Bolidophyceae</taxon>
        <taxon>Parmales</taxon>
        <taxon>Triparmaceae</taxon>
        <taxon>Tetraparma</taxon>
    </lineage>
</organism>
<feature type="domain" description="EF-hand" evidence="3">
    <location>
        <begin position="452"/>
        <end position="487"/>
    </location>
</feature>
<dbReference type="PROSITE" id="PS50222">
    <property type="entry name" value="EF_HAND_2"/>
    <property type="match status" value="2"/>
</dbReference>
<evidence type="ECO:0000259" key="3">
    <source>
        <dbReference type="PROSITE" id="PS50222"/>
    </source>
</evidence>
<keyword evidence="1" id="KW-0106">Calcium</keyword>
<name>A0ABQ6N901_9STRA</name>
<evidence type="ECO:0000256" key="1">
    <source>
        <dbReference type="ARBA" id="ARBA00022837"/>
    </source>
</evidence>
<evidence type="ECO:0000313" key="5">
    <source>
        <dbReference type="Proteomes" id="UP001165060"/>
    </source>
</evidence>
<gene>
    <name evidence="4" type="ORF">TeGR_g1433</name>
</gene>
<dbReference type="Gene3D" id="1.10.238.10">
    <property type="entry name" value="EF-hand"/>
    <property type="match status" value="1"/>
</dbReference>
<feature type="region of interest" description="Disordered" evidence="2">
    <location>
        <begin position="585"/>
        <end position="604"/>
    </location>
</feature>
<reference evidence="4 5" key="1">
    <citation type="journal article" date="2023" name="Commun. Biol.">
        <title>Genome analysis of Parmales, the sister group of diatoms, reveals the evolutionary specialization of diatoms from phago-mixotrophs to photoautotrophs.</title>
        <authorList>
            <person name="Ban H."/>
            <person name="Sato S."/>
            <person name="Yoshikawa S."/>
            <person name="Yamada K."/>
            <person name="Nakamura Y."/>
            <person name="Ichinomiya M."/>
            <person name="Sato N."/>
            <person name="Blanc-Mathieu R."/>
            <person name="Endo H."/>
            <person name="Kuwata A."/>
            <person name="Ogata H."/>
        </authorList>
    </citation>
    <scope>NUCLEOTIDE SEQUENCE [LARGE SCALE GENOMIC DNA]</scope>
</reference>
<feature type="region of interest" description="Disordered" evidence="2">
    <location>
        <begin position="34"/>
        <end position="68"/>
    </location>
</feature>